<proteinExistence type="predicted"/>
<gene>
    <name evidence="1" type="ORF">F4821DRAFT_27293</name>
</gene>
<name>A0ACC0CM49_9PEZI</name>
<dbReference type="Proteomes" id="UP001497680">
    <property type="component" value="Unassembled WGS sequence"/>
</dbReference>
<keyword evidence="2" id="KW-1185">Reference proteome</keyword>
<dbReference type="EMBL" id="MU394397">
    <property type="protein sequence ID" value="KAI6081398.1"/>
    <property type="molecule type" value="Genomic_DNA"/>
</dbReference>
<evidence type="ECO:0000313" key="2">
    <source>
        <dbReference type="Proteomes" id="UP001497680"/>
    </source>
</evidence>
<sequence length="284" mass="30532">MGPPIPIFSATGGGSSTAGTAIAVVRVFLALAPVALPAAYLVFLKREVARYTIADGTRISPPDPLLLTKNSGDGDDDIIPGEILASLEKFVVSRERVTSHAIPIASLRPDLVTAVRTSTDPDTNKNEDVRLGGLLEAYLSATMRAFSWTPQALFIARYIGPSFGADTNDFARSFQTPYLQTCAFQPGDLVCGVYVVRSRHGSRVVLGLAPPHGWRGPVVRGVLNVGFEREGEGSVRFFNETVLWRGTDERPTVLEGGVGRWMHGLLARWLVVRGVEAVTMTGGL</sequence>
<comment type="caution">
    <text evidence="1">The sequence shown here is derived from an EMBL/GenBank/DDBJ whole genome shotgun (WGS) entry which is preliminary data.</text>
</comment>
<evidence type="ECO:0000313" key="1">
    <source>
        <dbReference type="EMBL" id="KAI6081398.1"/>
    </source>
</evidence>
<organism evidence="1 2">
    <name type="scientific">Hypoxylon rubiginosum</name>
    <dbReference type="NCBI Taxonomy" id="110542"/>
    <lineage>
        <taxon>Eukaryota</taxon>
        <taxon>Fungi</taxon>
        <taxon>Dikarya</taxon>
        <taxon>Ascomycota</taxon>
        <taxon>Pezizomycotina</taxon>
        <taxon>Sordariomycetes</taxon>
        <taxon>Xylariomycetidae</taxon>
        <taxon>Xylariales</taxon>
        <taxon>Hypoxylaceae</taxon>
        <taxon>Hypoxylon</taxon>
    </lineage>
</organism>
<reference evidence="1 2" key="1">
    <citation type="journal article" date="2022" name="New Phytol.">
        <title>Ecological generalism drives hyperdiversity of secondary metabolite gene clusters in xylarialean endophytes.</title>
        <authorList>
            <person name="Franco M.E.E."/>
            <person name="Wisecaver J.H."/>
            <person name="Arnold A.E."/>
            <person name="Ju Y.M."/>
            <person name="Slot J.C."/>
            <person name="Ahrendt S."/>
            <person name="Moore L.P."/>
            <person name="Eastman K.E."/>
            <person name="Scott K."/>
            <person name="Konkel Z."/>
            <person name="Mondo S.J."/>
            <person name="Kuo A."/>
            <person name="Hayes R.D."/>
            <person name="Haridas S."/>
            <person name="Andreopoulos B."/>
            <person name="Riley R."/>
            <person name="LaButti K."/>
            <person name="Pangilinan J."/>
            <person name="Lipzen A."/>
            <person name="Amirebrahimi M."/>
            <person name="Yan J."/>
            <person name="Adam C."/>
            <person name="Keymanesh K."/>
            <person name="Ng V."/>
            <person name="Louie K."/>
            <person name="Northen T."/>
            <person name="Drula E."/>
            <person name="Henrissat B."/>
            <person name="Hsieh H.M."/>
            <person name="Youens-Clark K."/>
            <person name="Lutzoni F."/>
            <person name="Miadlikowska J."/>
            <person name="Eastwood D.C."/>
            <person name="Hamelin R.C."/>
            <person name="Grigoriev I.V."/>
            <person name="U'Ren J.M."/>
        </authorList>
    </citation>
    <scope>NUCLEOTIDE SEQUENCE [LARGE SCALE GENOMIC DNA]</scope>
    <source>
        <strain evidence="1 2">ER1909</strain>
    </source>
</reference>
<accession>A0ACC0CM49</accession>
<protein>
    <submittedName>
        <fullName evidence="1">Uncharacterized protein</fullName>
    </submittedName>
</protein>